<evidence type="ECO:0000313" key="4">
    <source>
        <dbReference type="EMBL" id="CAB4028170.1"/>
    </source>
</evidence>
<dbReference type="OrthoDB" id="6075055at2759"/>
<organism evidence="4 5">
    <name type="scientific">Paramuricea clavata</name>
    <name type="common">Red gorgonian</name>
    <name type="synonym">Violescent sea-whip</name>
    <dbReference type="NCBI Taxonomy" id="317549"/>
    <lineage>
        <taxon>Eukaryota</taxon>
        <taxon>Metazoa</taxon>
        <taxon>Cnidaria</taxon>
        <taxon>Anthozoa</taxon>
        <taxon>Octocorallia</taxon>
        <taxon>Malacalcyonacea</taxon>
        <taxon>Plexauridae</taxon>
        <taxon>Paramuricea</taxon>
    </lineage>
</organism>
<comment type="cofactor">
    <cofactor evidence="1">
        <name>a divalent metal cation</name>
        <dbReference type="ChEBI" id="CHEBI:60240"/>
    </cofactor>
</comment>
<dbReference type="InterPro" id="IPR027806">
    <property type="entry name" value="HARBI1_dom"/>
</dbReference>
<reference evidence="4" key="1">
    <citation type="submission" date="2020-04" db="EMBL/GenBank/DDBJ databases">
        <authorList>
            <person name="Alioto T."/>
            <person name="Alioto T."/>
            <person name="Gomez Garrido J."/>
        </authorList>
    </citation>
    <scope>NUCLEOTIDE SEQUENCE</scope>
    <source>
        <strain evidence="4">A484AB</strain>
    </source>
</reference>
<dbReference type="Pfam" id="PF13359">
    <property type="entry name" value="DDE_Tnp_4"/>
    <property type="match status" value="1"/>
</dbReference>
<dbReference type="AlphaFoldDB" id="A0A6S7JGM9"/>
<dbReference type="EMBL" id="CACRXK020015296">
    <property type="protein sequence ID" value="CAB4028170.1"/>
    <property type="molecule type" value="Genomic_DNA"/>
</dbReference>
<evidence type="ECO:0000256" key="2">
    <source>
        <dbReference type="ARBA" id="ARBA00022723"/>
    </source>
</evidence>
<dbReference type="PANTHER" id="PTHR34615">
    <property type="entry name" value="PX DOMAIN-CONTAINING PROTEIN"/>
    <property type="match status" value="1"/>
</dbReference>
<name>A0A6S7JGM9_PARCT</name>
<comment type="caution">
    <text evidence="4">The sequence shown here is derived from an EMBL/GenBank/DDBJ whole genome shotgun (WGS) entry which is preliminary data.</text>
</comment>
<proteinExistence type="predicted"/>
<sequence>MPKLRDAIVFAYGCNVINDVEYALLYDASKPKNPDIPYFAYDDFNLDNMTDDECKTEFRFYRNDIYNLIDVLRVPAEFTCYNGLKVDAVEAMCIFLKRFAYPCRYAELIPRFSKPEPQLCMIANQTMNIIYDTWHHLFTTFEQPWLDHPKLESFAEAIHLKGAALRNCWGFIDGTVRPISRPGRHQRVVYNGHKKVHSLKFQSIVAPNGLIANLFGPVEGKRHDSAMLAQSQVLPQHRTTHWILMAIFFASTVTQPIQQVNKFKVLSEEPC</sequence>
<evidence type="ECO:0000313" key="5">
    <source>
        <dbReference type="Proteomes" id="UP001152795"/>
    </source>
</evidence>
<dbReference type="GO" id="GO:0046872">
    <property type="term" value="F:metal ion binding"/>
    <property type="evidence" value="ECO:0007669"/>
    <property type="project" value="UniProtKB-KW"/>
</dbReference>
<accession>A0A6S7JGM9</accession>
<feature type="domain" description="DDE Tnp4" evidence="3">
    <location>
        <begin position="172"/>
        <end position="244"/>
    </location>
</feature>
<evidence type="ECO:0000256" key="1">
    <source>
        <dbReference type="ARBA" id="ARBA00001968"/>
    </source>
</evidence>
<keyword evidence="2" id="KW-0479">Metal-binding</keyword>
<dbReference type="Proteomes" id="UP001152795">
    <property type="component" value="Unassembled WGS sequence"/>
</dbReference>
<keyword evidence="5" id="KW-1185">Reference proteome</keyword>
<gene>
    <name evidence="4" type="ORF">PACLA_8A031610</name>
</gene>
<protein>
    <recommendedName>
        <fullName evidence="3">DDE Tnp4 domain-containing protein</fullName>
    </recommendedName>
</protein>
<dbReference type="PANTHER" id="PTHR34615:SF1">
    <property type="entry name" value="PX DOMAIN-CONTAINING PROTEIN"/>
    <property type="match status" value="1"/>
</dbReference>
<evidence type="ECO:0000259" key="3">
    <source>
        <dbReference type="Pfam" id="PF13359"/>
    </source>
</evidence>